<dbReference type="SUPFAM" id="SSF53098">
    <property type="entry name" value="Ribonuclease H-like"/>
    <property type="match status" value="1"/>
</dbReference>
<evidence type="ECO:0000256" key="9">
    <source>
        <dbReference type="SAM" id="Coils"/>
    </source>
</evidence>
<feature type="domain" description="Integrase catalytic" evidence="12">
    <location>
        <begin position="773"/>
        <end position="927"/>
    </location>
</feature>
<dbReference type="Gene3D" id="3.10.10.10">
    <property type="entry name" value="HIV Type 1 Reverse Transcriptase, subunit A, domain 1"/>
    <property type="match status" value="1"/>
</dbReference>
<comment type="caution">
    <text evidence="13">The sequence shown here is derived from an EMBL/GenBank/DDBJ whole genome shotgun (WGS) entry which is preliminary data.</text>
</comment>
<evidence type="ECO:0000256" key="1">
    <source>
        <dbReference type="ARBA" id="ARBA00004123"/>
    </source>
</evidence>
<dbReference type="PROSITE" id="PS50297">
    <property type="entry name" value="ANK_REP_REGION"/>
    <property type="match status" value="2"/>
</dbReference>
<evidence type="ECO:0000256" key="7">
    <source>
        <dbReference type="PROSITE-ProRule" id="PRU00023"/>
    </source>
</evidence>
<feature type="region of interest" description="Disordered" evidence="10">
    <location>
        <begin position="1640"/>
        <end position="1743"/>
    </location>
</feature>
<dbReference type="InterPro" id="IPR001452">
    <property type="entry name" value="SH3_domain"/>
</dbReference>
<keyword evidence="14" id="KW-1185">Reference proteome</keyword>
<keyword evidence="4" id="KW-0677">Repeat</keyword>
<dbReference type="PROSITE" id="PS50994">
    <property type="entry name" value="INTEGRASE"/>
    <property type="match status" value="1"/>
</dbReference>
<dbReference type="PANTHER" id="PTHR24131:SF15">
    <property type="entry name" value="APOPTOSIS-STIMULATING PROTEIN OF P53-LIKE ISOFORM X1"/>
    <property type="match status" value="1"/>
</dbReference>
<evidence type="ECO:0000259" key="11">
    <source>
        <dbReference type="PROSITE" id="PS50002"/>
    </source>
</evidence>
<dbReference type="InterPro" id="IPR043502">
    <property type="entry name" value="DNA/RNA_pol_sf"/>
</dbReference>
<evidence type="ECO:0000256" key="2">
    <source>
        <dbReference type="ARBA" id="ARBA00022443"/>
    </source>
</evidence>
<dbReference type="GO" id="GO:0003676">
    <property type="term" value="F:nucleic acid binding"/>
    <property type="evidence" value="ECO:0007669"/>
    <property type="project" value="InterPro"/>
</dbReference>
<keyword evidence="6" id="KW-0539">Nucleus</keyword>
<dbReference type="GO" id="GO:0042981">
    <property type="term" value="P:regulation of apoptotic process"/>
    <property type="evidence" value="ECO:0007669"/>
    <property type="project" value="InterPro"/>
</dbReference>
<dbReference type="InterPro" id="IPR043128">
    <property type="entry name" value="Rev_trsase/Diguanyl_cyclase"/>
</dbReference>
<proteinExistence type="predicted"/>
<dbReference type="PROSITE" id="PS50002">
    <property type="entry name" value="SH3"/>
    <property type="match status" value="1"/>
</dbReference>
<reference evidence="13" key="1">
    <citation type="journal article" date="2023" name="Front. Mar. Sci.">
        <title>A new Merluccius polli reference genome to investigate the effects of global change in West African waters.</title>
        <authorList>
            <person name="Mateo J.L."/>
            <person name="Blanco-Fernandez C."/>
            <person name="Garcia-Vazquez E."/>
            <person name="Machado-Schiaffino G."/>
        </authorList>
    </citation>
    <scope>NUCLEOTIDE SEQUENCE</scope>
    <source>
        <strain evidence="13">C29</strain>
        <tissue evidence="13">Fin</tissue>
    </source>
</reference>
<evidence type="ECO:0000313" key="14">
    <source>
        <dbReference type="Proteomes" id="UP001174136"/>
    </source>
</evidence>
<feature type="coiled-coil region" evidence="9">
    <location>
        <begin position="1054"/>
        <end position="1081"/>
    </location>
</feature>
<dbReference type="EMBL" id="JAOPHQ010000004">
    <property type="protein sequence ID" value="KAK0156522.1"/>
    <property type="molecule type" value="Genomic_DNA"/>
</dbReference>
<protein>
    <submittedName>
        <fullName evidence="13">Apoptosis-stimulating of p53 protein 1</fullName>
    </submittedName>
</protein>
<dbReference type="Gene3D" id="3.30.420.10">
    <property type="entry name" value="Ribonuclease H-like superfamily/Ribonuclease H"/>
    <property type="match status" value="1"/>
</dbReference>
<evidence type="ECO:0000256" key="3">
    <source>
        <dbReference type="ARBA" id="ARBA00022703"/>
    </source>
</evidence>
<evidence type="ECO:0000256" key="5">
    <source>
        <dbReference type="ARBA" id="ARBA00023043"/>
    </source>
</evidence>
<feature type="repeat" description="ANK" evidence="7">
    <location>
        <begin position="1777"/>
        <end position="1809"/>
    </location>
</feature>
<feature type="domain" description="SH3" evidence="11">
    <location>
        <begin position="1876"/>
        <end position="1938"/>
    </location>
</feature>
<feature type="region of interest" description="Disordered" evidence="10">
    <location>
        <begin position="1562"/>
        <end position="1584"/>
    </location>
</feature>
<dbReference type="SUPFAM" id="SSF50044">
    <property type="entry name" value="SH3-domain"/>
    <property type="match status" value="1"/>
</dbReference>
<evidence type="ECO:0000256" key="4">
    <source>
        <dbReference type="ARBA" id="ARBA00022737"/>
    </source>
</evidence>
<feature type="compositionally biased region" description="Pro residues" evidence="10">
    <location>
        <begin position="1678"/>
        <end position="1689"/>
    </location>
</feature>
<dbReference type="InterPro" id="IPR002110">
    <property type="entry name" value="Ankyrin_rpt"/>
</dbReference>
<dbReference type="SUPFAM" id="SSF48403">
    <property type="entry name" value="Ankyrin repeat"/>
    <property type="match status" value="1"/>
</dbReference>
<dbReference type="SMART" id="SM00248">
    <property type="entry name" value="ANK"/>
    <property type="match status" value="2"/>
</dbReference>
<dbReference type="Proteomes" id="UP001174136">
    <property type="component" value="Unassembled WGS sequence"/>
</dbReference>
<dbReference type="GO" id="GO:0005634">
    <property type="term" value="C:nucleus"/>
    <property type="evidence" value="ECO:0007669"/>
    <property type="project" value="UniProtKB-SubCell"/>
</dbReference>
<keyword evidence="3" id="KW-0053">Apoptosis</keyword>
<comment type="subcellular location">
    <subcellularLocation>
        <location evidence="1">Nucleus</location>
    </subcellularLocation>
</comment>
<keyword evidence="5 7" id="KW-0040">ANK repeat</keyword>
<evidence type="ECO:0000313" key="13">
    <source>
        <dbReference type="EMBL" id="KAK0156522.1"/>
    </source>
</evidence>
<dbReference type="SMART" id="SM00326">
    <property type="entry name" value="SH3"/>
    <property type="match status" value="1"/>
</dbReference>
<accession>A0AA47NCH6</accession>
<keyword evidence="2 8" id="KW-0728">SH3 domain</keyword>
<name>A0AA47NCH6_MERPO</name>
<dbReference type="InterPro" id="IPR041588">
    <property type="entry name" value="Integrase_H2C2"/>
</dbReference>
<evidence type="ECO:0000256" key="10">
    <source>
        <dbReference type="SAM" id="MobiDB-lite"/>
    </source>
</evidence>
<evidence type="ECO:0000259" key="12">
    <source>
        <dbReference type="PROSITE" id="PS50994"/>
    </source>
</evidence>
<dbReference type="InterPro" id="IPR036770">
    <property type="entry name" value="Ankyrin_rpt-contain_sf"/>
</dbReference>
<dbReference type="InterPro" id="IPR036397">
    <property type="entry name" value="RNaseH_sf"/>
</dbReference>
<dbReference type="Pfam" id="PF00018">
    <property type="entry name" value="SH3_1"/>
    <property type="match status" value="1"/>
</dbReference>
<dbReference type="FunFam" id="1.25.40.20:FF:000008">
    <property type="entry name" value="Apoptosis-stimulating of p53 protein 2 isoform 1"/>
    <property type="match status" value="1"/>
</dbReference>
<dbReference type="FunFam" id="1.10.340.70:FF:000003">
    <property type="entry name" value="Protein CBG25708"/>
    <property type="match status" value="1"/>
</dbReference>
<dbReference type="Gene3D" id="1.25.40.20">
    <property type="entry name" value="Ankyrin repeat-containing domain"/>
    <property type="match status" value="1"/>
</dbReference>
<dbReference type="InterPro" id="IPR047163">
    <property type="entry name" value="ASPP1/2"/>
</dbReference>
<organism evidence="13 14">
    <name type="scientific">Merluccius polli</name>
    <name type="common">Benguela hake</name>
    <name type="synonym">Merluccius cadenati</name>
    <dbReference type="NCBI Taxonomy" id="89951"/>
    <lineage>
        <taxon>Eukaryota</taxon>
        <taxon>Metazoa</taxon>
        <taxon>Chordata</taxon>
        <taxon>Craniata</taxon>
        <taxon>Vertebrata</taxon>
        <taxon>Euteleostomi</taxon>
        <taxon>Actinopterygii</taxon>
        <taxon>Neopterygii</taxon>
        <taxon>Teleostei</taxon>
        <taxon>Neoteleostei</taxon>
        <taxon>Acanthomorphata</taxon>
        <taxon>Zeiogadaria</taxon>
        <taxon>Gadariae</taxon>
        <taxon>Gadiformes</taxon>
        <taxon>Gadoidei</taxon>
        <taxon>Merlucciidae</taxon>
        <taxon>Merluccius</taxon>
    </lineage>
</organism>
<dbReference type="GO" id="GO:0006915">
    <property type="term" value="P:apoptotic process"/>
    <property type="evidence" value="ECO:0007669"/>
    <property type="project" value="UniProtKB-KW"/>
</dbReference>
<feature type="region of interest" description="Disordered" evidence="10">
    <location>
        <begin position="1398"/>
        <end position="1441"/>
    </location>
</feature>
<evidence type="ECO:0000256" key="8">
    <source>
        <dbReference type="PROSITE-ProRule" id="PRU00192"/>
    </source>
</evidence>
<dbReference type="Pfam" id="PF12796">
    <property type="entry name" value="Ank_2"/>
    <property type="match status" value="1"/>
</dbReference>
<dbReference type="GO" id="GO:0015074">
    <property type="term" value="P:DNA integration"/>
    <property type="evidence" value="ECO:0007669"/>
    <property type="project" value="InterPro"/>
</dbReference>
<dbReference type="SUPFAM" id="SSF56672">
    <property type="entry name" value="DNA/RNA polymerases"/>
    <property type="match status" value="1"/>
</dbReference>
<dbReference type="FunFam" id="3.30.420.10:FF:000063">
    <property type="entry name" value="Retrovirus-related Pol polyprotein from transposon 297-like Protein"/>
    <property type="match status" value="1"/>
</dbReference>
<dbReference type="PANTHER" id="PTHR24131">
    <property type="entry name" value="APOPTOSIS-STIMULATING OF P53 PROTEIN"/>
    <property type="match status" value="1"/>
</dbReference>
<dbReference type="PROSITE" id="PS50088">
    <property type="entry name" value="ANK_REPEAT"/>
    <property type="match status" value="2"/>
</dbReference>
<dbReference type="InterPro" id="IPR001584">
    <property type="entry name" value="Integrase_cat-core"/>
</dbReference>
<dbReference type="InterPro" id="IPR012337">
    <property type="entry name" value="RNaseH-like_sf"/>
</dbReference>
<dbReference type="Gene3D" id="3.30.70.270">
    <property type="match status" value="1"/>
</dbReference>
<gene>
    <name evidence="13" type="primary">Ppp1r13b_0</name>
    <name evidence="13" type="ORF">N1851_000191</name>
</gene>
<dbReference type="GO" id="GO:0002039">
    <property type="term" value="F:p53 binding"/>
    <property type="evidence" value="ECO:0007669"/>
    <property type="project" value="InterPro"/>
</dbReference>
<feature type="region of interest" description="Disordered" evidence="10">
    <location>
        <begin position="1216"/>
        <end position="1243"/>
    </location>
</feature>
<dbReference type="CDD" id="cd01647">
    <property type="entry name" value="RT_LTR"/>
    <property type="match status" value="1"/>
</dbReference>
<dbReference type="Gene3D" id="1.10.340.70">
    <property type="match status" value="1"/>
</dbReference>
<evidence type="ECO:0000256" key="6">
    <source>
        <dbReference type="ARBA" id="ARBA00023242"/>
    </source>
</evidence>
<dbReference type="Pfam" id="PF00665">
    <property type="entry name" value="rve"/>
    <property type="match status" value="1"/>
</dbReference>
<feature type="repeat" description="ANK" evidence="7">
    <location>
        <begin position="1810"/>
        <end position="1842"/>
    </location>
</feature>
<keyword evidence="9" id="KW-0175">Coiled coil</keyword>
<dbReference type="InterPro" id="IPR036028">
    <property type="entry name" value="SH3-like_dom_sf"/>
</dbReference>
<sequence>MATRQQQQIEAQQQRLVAKSEAEALQWLKERVDSQEAKLKAVRLIDWDTLFQEFSRFRSHVTFVFDGPLSNLSAKQQAGWLGTWIGEQGREVYKTLAWGDGEKEDPDKVLDKFANYIRPRKNKRIARHRFKQRKQGPTESFDNFLKDLRVILMDCEYADPDDMLIDSIIAGVREKRVQERMLERGESLTLSKAIELSQQFEVSQRQMKIVREEDSQISTVSFKSKHFVPRQENESKKMPYKGNTTYRPQASFSSSKNCTKCGKDPQHKWNQGRCPAKGSVCSYCHKPNHWVAVCHKRAVNTVSMETNQDDVDDADVEDMLSINMMQSEDLTVDKWVVKLEILSKKVTFRIDTGAKCNTLTLNSYQLLDHKGELQHSDIVLRSYSNHRLKPVAAVNLQVKSRKCQVSAVFEILDIAQENVLSGATAEALGLIVRLDLLKSAAEKYYIRDPESTETQRIPAGLDDFPELTRTTGTMPGKYTIKLESGAKGVVHPVRRQPAALREKIIEKLHEMEKDGYIAKVEQPTEWVSSMVAAVRNGKVRICIDPSDLNKVIKREHHPMRTVEEVVSMIPGAKVFSVLDAKSGFLQIELDETSSFLTTFNTPIGRFRRGKDMELPDTLSRAQLSENTPEIDGLECISMLNFVSVSDQKYAELKERTKEELSCLQQVIQRGWPEHRREVPVQVQPYWDSRSQLTMSDDLLFKGLRIVVPPTMREHMLKLIHQSHLGIVKSKQRAREALYWPGMSAQIEEVVRNCSLCADFQNKLPRQPLKPTETPEIPFEKVASDLFEFEGKQYILFVDYYSKFIEVNVLRDTRSCTVIETMKAQFGRHGIPATLRTDNGPHPQYSSEEFKHFCMSYSILHVTSSPHTPHSNGEAERAVQTVKRLWHKAPDKHLALLDYRTTPLESVGLSPVQLLMGRRPRNKLPTARELLAPTAYDPLKVKRLLDQTKENQKYYDRKRAGKPRVALKPGDEVRMQPHPGSHTWSPAVVVRQHIAPRSYVVDSGNKEYRRNSQHLRASTPAANRPRHWIREEVCTEPPELTAENEQTIDHVSSLFQEKQAELQSAVVRVDQLTQQLEDLRRGHLQLQPTMLQQGPPTGSQEQPTFQEGMPTTGPAALELRKLYQELQARNRQNLEQSSNLAHNKELLNKRNAQVTVMDKRIGDLRERLHKKRAEAFESYEWRWPPFSSVLPPLRRWYGQCFRTCGCSLPLHPGGRPEADLSPKHTPFGQIRSHSEEEGSVLRKPSSQWKVSDLDIILSPASENGEGPRSPQGGNSNNILIKENPVCVPLSIANDASWLSISKSASDWRAASPEQVQVTLNSSFSTTIWLRYLPQCDPPGSREPQRQQLLAPLCPRHTELASGGSFQVLLLFLLQTIDLILLIFFLTSKTTDLCCPNIHSNSPSQSSPLPPQSDRHEPPPAVAVRPYVPDQPSRPQSPRKGPATMISSSIYSMYLQHPQAKNYGSLNNRTVKAVYGKPLLPLSSPSPSPVPFVQSSGGGSVGGEVDRETVRGLSEGDVEGQLLPPPSVDSIPRPLSPTKLTPVAHAPLRYQSDADLEVLRRRLSNAPRPLKKRSSITEPEGPQGPNIQKLLYQRFNTLAGGIEGGAGNPFYQPGSPLPEMDNIHSENGNTVEMEETKHGVTVGGENQNLNADIHRSPPPSVSVETAGEAVASSTPAGCVPLPPEPSPSPPCDRPEDQNNSKSKRGSSSAHSPVGHIQPSPSAPSPRPPAQVKRTNLKKSMSERTGHGLRVKFNPLALLLDASLEGEFDLVENPSTPNDEGITPLHNAVCAGHHHIVKFLLDFGVNVNAADSDGWTPLHCAASCNSVQLCKMLVESGAAIFATTISDVETAADKCEEMEEGYAQCSQFLYGVQEKLGVMNKGAAYALWDYNSQQADELTFSEGEAITILRRSDDVETEWWWARLSDRQGYVPRNLLGVMEQCRNISRLAQNNMGNIYSARWSYYLPPCLVIQVP</sequence>
<dbReference type="Pfam" id="PF17921">
    <property type="entry name" value="Integrase_H2C2"/>
    <property type="match status" value="1"/>
</dbReference>